<dbReference type="AlphaFoldDB" id="A0A085WB13"/>
<protein>
    <recommendedName>
        <fullName evidence="1">Malectin domain-containing protein</fullName>
    </recommendedName>
</protein>
<organism evidence="2 3">
    <name type="scientific">Hyalangium minutum</name>
    <dbReference type="NCBI Taxonomy" id="394096"/>
    <lineage>
        <taxon>Bacteria</taxon>
        <taxon>Pseudomonadati</taxon>
        <taxon>Myxococcota</taxon>
        <taxon>Myxococcia</taxon>
        <taxon>Myxococcales</taxon>
        <taxon>Cystobacterineae</taxon>
        <taxon>Archangiaceae</taxon>
        <taxon>Hyalangium</taxon>
    </lineage>
</organism>
<proteinExistence type="predicted"/>
<dbReference type="InterPro" id="IPR008979">
    <property type="entry name" value="Galactose-bd-like_sf"/>
</dbReference>
<dbReference type="OrthoDB" id="900053at2"/>
<dbReference type="InterPro" id="IPR021720">
    <property type="entry name" value="Malectin_dom"/>
</dbReference>
<dbReference type="Pfam" id="PF11721">
    <property type="entry name" value="Malectin"/>
    <property type="match status" value="1"/>
</dbReference>
<reference evidence="2 3" key="1">
    <citation type="submission" date="2014-04" db="EMBL/GenBank/DDBJ databases">
        <title>Genome assembly of Hyalangium minutum DSM 14724.</title>
        <authorList>
            <person name="Sharma G."/>
            <person name="Subramanian S."/>
        </authorList>
    </citation>
    <scope>NUCLEOTIDE SEQUENCE [LARGE SCALE GENOMIC DNA]</scope>
    <source>
        <strain evidence="2 3">DSM 14724</strain>
    </source>
</reference>
<sequence length="580" mass="62599">MDRKKTRERVSAALWMVPCLLGAAWLVACGGAELQEESAPLAQQEQAVVTLPIRINVGGGAFTDTYGRLWQADTGYQGYATAFTTTEPISGTENDGLYQSMRIGVPDILYEIPVPGPGLYTVQFLLIEPQRNLAAPRNMRIDAENWSYVDQYQGLVTPLRSYTLFFDVPVVDGALSLQISSYAGSQPPVVSAIEVTPSKWSWLGGSPLAKSTRLSSTPALAVDGANRPVFAWEQDYDINIARWTGSTYERLGGPLGDAYSLNPTIMVDASGAPVVSFTDQSPDGLSGRCVRTMRWNGAAWADVGGRVCLQNYGALSVASALNKQGQPVLAVLMVNLSLEDARVHVYQFNGTAWEQVGDAVGALGAEMKNTFLEKLRPEIAVDPSGRIVVAWSETYVRGTLAGKAFAHVFRRNNGQWVRVGTQLPSNNNSSEHPSLALAPDGTPWVAYIKDGAIAVVREQNGAWGSTSTTGLKGRSGPVDRTIAPVLRIDSAGTATVLWLEDAPYHQTGRFLRRWNGTAWAPVDNHLGSFGTHYLSGEPYSCGTTDMAVALTSTGQLIVAMPEVTPANADYGYIRLRMFAP</sequence>
<evidence type="ECO:0000313" key="3">
    <source>
        <dbReference type="Proteomes" id="UP000028725"/>
    </source>
</evidence>
<evidence type="ECO:0000313" key="2">
    <source>
        <dbReference type="EMBL" id="KFE64876.1"/>
    </source>
</evidence>
<dbReference type="STRING" id="394096.DB31_1894"/>
<dbReference type="Gene3D" id="2.60.120.430">
    <property type="entry name" value="Galactose-binding lectin"/>
    <property type="match status" value="1"/>
</dbReference>
<keyword evidence="3" id="KW-1185">Reference proteome</keyword>
<evidence type="ECO:0000259" key="1">
    <source>
        <dbReference type="Pfam" id="PF11721"/>
    </source>
</evidence>
<name>A0A085WB13_9BACT</name>
<comment type="caution">
    <text evidence="2">The sequence shown here is derived from an EMBL/GenBank/DDBJ whole genome shotgun (WGS) entry which is preliminary data.</text>
</comment>
<dbReference type="PATRIC" id="fig|394096.3.peg.6228"/>
<dbReference type="SUPFAM" id="SSF49785">
    <property type="entry name" value="Galactose-binding domain-like"/>
    <property type="match status" value="1"/>
</dbReference>
<gene>
    <name evidence="2" type="ORF">DB31_1894</name>
</gene>
<dbReference type="EMBL" id="JMCB01000013">
    <property type="protein sequence ID" value="KFE64876.1"/>
    <property type="molecule type" value="Genomic_DNA"/>
</dbReference>
<dbReference type="PROSITE" id="PS51257">
    <property type="entry name" value="PROKAR_LIPOPROTEIN"/>
    <property type="match status" value="1"/>
</dbReference>
<dbReference type="Proteomes" id="UP000028725">
    <property type="component" value="Unassembled WGS sequence"/>
</dbReference>
<feature type="domain" description="Malectin" evidence="1">
    <location>
        <begin position="53"/>
        <end position="124"/>
    </location>
</feature>
<accession>A0A085WB13</accession>